<evidence type="ECO:0000256" key="2">
    <source>
        <dbReference type="SAM" id="SignalP"/>
    </source>
</evidence>
<name>A0ABU5IES4_9BURK</name>
<gene>
    <name evidence="3" type="ORF">SM757_12185</name>
</gene>
<dbReference type="Gene3D" id="3.40.190.10">
    <property type="entry name" value="Periplasmic binding protein-like II"/>
    <property type="match status" value="1"/>
</dbReference>
<dbReference type="PANTHER" id="PTHR42928:SF5">
    <property type="entry name" value="BLR1237 PROTEIN"/>
    <property type="match status" value="1"/>
</dbReference>
<dbReference type="Gene3D" id="3.40.190.150">
    <property type="entry name" value="Bordetella uptake gene, domain 1"/>
    <property type="match status" value="1"/>
</dbReference>
<dbReference type="SUPFAM" id="SSF53850">
    <property type="entry name" value="Periplasmic binding protein-like II"/>
    <property type="match status" value="1"/>
</dbReference>
<dbReference type="EMBL" id="JAXOJX010000017">
    <property type="protein sequence ID" value="MDZ5457329.1"/>
    <property type="molecule type" value="Genomic_DNA"/>
</dbReference>
<keyword evidence="4" id="KW-1185">Reference proteome</keyword>
<sequence>MSHDTGGRTLLTRRACVALAAGLLAPAVRAQQPVLRWIVPFPPGGGSDLSTRIVAKRVAELTGRTIVIDNKPGAATMIGAQELVRSKPDGLTLMTAGMSTLALNPGLYASPGYQADKDFAHVSTLVRLPMVLAVHAAHPAATLKDLVAWLRARGSKASYASTGSGTPQHVAMALWLEQQGLETVHVPYKSMPGALQDLAGGQLDLMFGDVSAAAPLIRAGRLKPLAVPSGQRSPVLPDVPTFAQAGMPCEAAAWQGVVMPAGTPADVVERMSAAVRTALVDPATAEQLLHHGMEPLGSTPQDFGHYAAEERQRWLRVIQAHRITVG</sequence>
<dbReference type="Proteomes" id="UP001293718">
    <property type="component" value="Unassembled WGS sequence"/>
</dbReference>
<protein>
    <submittedName>
        <fullName evidence="3">Tripartite tricarboxylate transporter substrate binding protein</fullName>
    </submittedName>
</protein>
<dbReference type="InterPro" id="IPR042100">
    <property type="entry name" value="Bug_dom1"/>
</dbReference>
<accession>A0ABU5IES4</accession>
<evidence type="ECO:0000313" key="4">
    <source>
        <dbReference type="Proteomes" id="UP001293718"/>
    </source>
</evidence>
<dbReference type="CDD" id="cd07012">
    <property type="entry name" value="PBP2_Bug_TTT"/>
    <property type="match status" value="1"/>
</dbReference>
<comment type="caution">
    <text evidence="3">The sequence shown here is derived from an EMBL/GenBank/DDBJ whole genome shotgun (WGS) entry which is preliminary data.</text>
</comment>
<evidence type="ECO:0000313" key="3">
    <source>
        <dbReference type="EMBL" id="MDZ5457329.1"/>
    </source>
</evidence>
<proteinExistence type="inferred from homology"/>
<dbReference type="PIRSF" id="PIRSF017082">
    <property type="entry name" value="YflP"/>
    <property type="match status" value="1"/>
</dbReference>
<dbReference type="InterPro" id="IPR005064">
    <property type="entry name" value="BUG"/>
</dbReference>
<dbReference type="Pfam" id="PF03401">
    <property type="entry name" value="TctC"/>
    <property type="match status" value="1"/>
</dbReference>
<feature type="chain" id="PRO_5046629979" evidence="2">
    <location>
        <begin position="31"/>
        <end position="326"/>
    </location>
</feature>
<keyword evidence="2" id="KW-0732">Signal</keyword>
<feature type="signal peptide" evidence="2">
    <location>
        <begin position="1"/>
        <end position="30"/>
    </location>
</feature>
<reference evidence="3 4" key="1">
    <citation type="submission" date="2023-11" db="EMBL/GenBank/DDBJ databases">
        <title>Draft genome of Azohydromonas lata strain H1 (DSM1123), a polyhydroxyalkanoate producer.</title>
        <authorList>
            <person name="Traversa D."/>
            <person name="D'Addabbo P."/>
            <person name="Pazzani C."/>
            <person name="Manzari C."/>
            <person name="Chiara M."/>
            <person name="Scrascia M."/>
        </authorList>
    </citation>
    <scope>NUCLEOTIDE SEQUENCE [LARGE SCALE GENOMIC DNA]</scope>
    <source>
        <strain evidence="3 4">H1</strain>
    </source>
</reference>
<evidence type="ECO:0000256" key="1">
    <source>
        <dbReference type="ARBA" id="ARBA00006987"/>
    </source>
</evidence>
<dbReference type="PANTHER" id="PTHR42928">
    <property type="entry name" value="TRICARBOXYLATE-BINDING PROTEIN"/>
    <property type="match status" value="1"/>
</dbReference>
<comment type="similarity">
    <text evidence="1">Belongs to the UPF0065 (bug) family.</text>
</comment>
<organism evidence="3 4">
    <name type="scientific">Azohydromonas lata</name>
    <dbReference type="NCBI Taxonomy" id="45677"/>
    <lineage>
        <taxon>Bacteria</taxon>
        <taxon>Pseudomonadati</taxon>
        <taxon>Pseudomonadota</taxon>
        <taxon>Betaproteobacteria</taxon>
        <taxon>Burkholderiales</taxon>
        <taxon>Sphaerotilaceae</taxon>
        <taxon>Azohydromonas</taxon>
    </lineage>
</organism>
<dbReference type="RefSeq" id="WP_322465652.1">
    <property type="nucleotide sequence ID" value="NZ_JAXOJX010000017.1"/>
</dbReference>